<dbReference type="InterPro" id="IPR036291">
    <property type="entry name" value="NAD(P)-bd_dom_sf"/>
</dbReference>
<evidence type="ECO:0000256" key="1">
    <source>
        <dbReference type="ARBA" id="ARBA00006484"/>
    </source>
</evidence>
<evidence type="ECO:0000313" key="2">
    <source>
        <dbReference type="EMBL" id="TCZ56318.1"/>
    </source>
</evidence>
<gene>
    <name evidence="2" type="ORF">EXY23_20265</name>
</gene>
<dbReference type="AlphaFoldDB" id="A0A4R4D8B8"/>
<dbReference type="InterPro" id="IPR050259">
    <property type="entry name" value="SDR"/>
</dbReference>
<keyword evidence="3" id="KW-1185">Reference proteome</keyword>
<dbReference type="PANTHER" id="PTHR42879:SF6">
    <property type="entry name" value="NADPH-DEPENDENT REDUCTASE BACG"/>
    <property type="match status" value="1"/>
</dbReference>
<dbReference type="RefSeq" id="WP_132293808.1">
    <property type="nucleotide sequence ID" value="NZ_SKBM01000023.1"/>
</dbReference>
<sequence>MDLGLQGRRALVMGGTKGLGRSIADALAAEGAAVVISGRDQGRLDQAAAELKAKGAPMAAGVVADVARGEDMDRLADAAVAALGGVDILVLNHGGPPPCTASQITDASLHEWFEHIVASPIRIANRLIPAMRERKWGRVIVVGSTGMQHPIPTLALSNTLRAAIWAWLKTLSGEVAKDGVTMNVLAPGTIQTDRVTQTTTARAKQKGVSFEEALAEAAAEIPAGRLGTPDDYGPMGAFLASERGAYITGSMIRVDGGRVRGMV</sequence>
<dbReference type="SUPFAM" id="SSF51735">
    <property type="entry name" value="NAD(P)-binding Rossmann-fold domains"/>
    <property type="match status" value="1"/>
</dbReference>
<dbReference type="Gene3D" id="3.40.50.720">
    <property type="entry name" value="NAD(P)-binding Rossmann-like Domain"/>
    <property type="match status" value="1"/>
</dbReference>
<name>A0A4R4D8B8_9PROT</name>
<organism evidence="2 3">
    <name type="scientific">Roseicella aquatilis</name>
    <dbReference type="NCBI Taxonomy" id="2527868"/>
    <lineage>
        <taxon>Bacteria</taxon>
        <taxon>Pseudomonadati</taxon>
        <taxon>Pseudomonadota</taxon>
        <taxon>Alphaproteobacteria</taxon>
        <taxon>Acetobacterales</taxon>
        <taxon>Roseomonadaceae</taxon>
        <taxon>Roseicella</taxon>
    </lineage>
</organism>
<dbReference type="PANTHER" id="PTHR42879">
    <property type="entry name" value="3-OXOACYL-(ACYL-CARRIER-PROTEIN) REDUCTASE"/>
    <property type="match status" value="1"/>
</dbReference>
<dbReference type="Pfam" id="PF13561">
    <property type="entry name" value="adh_short_C2"/>
    <property type="match status" value="1"/>
</dbReference>
<reference evidence="2 3" key="1">
    <citation type="submission" date="2019-03" db="EMBL/GenBank/DDBJ databases">
        <title>Paracraurococcus aquatilis NE82 genome sequence.</title>
        <authorList>
            <person name="Zhao Y."/>
            <person name="Du Z."/>
        </authorList>
    </citation>
    <scope>NUCLEOTIDE SEQUENCE [LARGE SCALE GENOMIC DNA]</scope>
    <source>
        <strain evidence="2 3">NE82</strain>
    </source>
</reference>
<dbReference type="FunFam" id="3.40.50.720:FF:000084">
    <property type="entry name" value="Short-chain dehydrogenase reductase"/>
    <property type="match status" value="1"/>
</dbReference>
<comment type="similarity">
    <text evidence="1">Belongs to the short-chain dehydrogenases/reductases (SDR) family.</text>
</comment>
<dbReference type="OrthoDB" id="9793325at2"/>
<dbReference type="InterPro" id="IPR002347">
    <property type="entry name" value="SDR_fam"/>
</dbReference>
<dbReference type="Proteomes" id="UP000295023">
    <property type="component" value="Unassembled WGS sequence"/>
</dbReference>
<proteinExistence type="inferred from homology"/>
<evidence type="ECO:0000313" key="3">
    <source>
        <dbReference type="Proteomes" id="UP000295023"/>
    </source>
</evidence>
<dbReference type="PRINTS" id="PR00081">
    <property type="entry name" value="GDHRDH"/>
</dbReference>
<dbReference type="EMBL" id="SKBM01000023">
    <property type="protein sequence ID" value="TCZ56318.1"/>
    <property type="molecule type" value="Genomic_DNA"/>
</dbReference>
<accession>A0A4R4D8B8</accession>
<protein>
    <submittedName>
        <fullName evidence="2">SDR family oxidoreductase</fullName>
    </submittedName>
</protein>
<comment type="caution">
    <text evidence="2">The sequence shown here is derived from an EMBL/GenBank/DDBJ whole genome shotgun (WGS) entry which is preliminary data.</text>
</comment>